<dbReference type="InterPro" id="IPR005467">
    <property type="entry name" value="His_kinase_dom"/>
</dbReference>
<keyword evidence="6" id="KW-0808">Transferase</keyword>
<dbReference type="SUPFAM" id="SSF47384">
    <property type="entry name" value="Homodimeric domain of signal transducing histidine kinase"/>
    <property type="match status" value="1"/>
</dbReference>
<dbReference type="Proteomes" id="UP000233276">
    <property type="component" value="Chromosome"/>
</dbReference>
<feature type="transmembrane region" description="Helical" evidence="13">
    <location>
        <begin position="170"/>
        <end position="194"/>
    </location>
</feature>
<dbReference type="Pfam" id="PF02518">
    <property type="entry name" value="HATPase_c"/>
    <property type="match status" value="1"/>
</dbReference>
<evidence type="ECO:0000256" key="5">
    <source>
        <dbReference type="ARBA" id="ARBA00022553"/>
    </source>
</evidence>
<organism evidence="15 16">
    <name type="scientific">Microbacterium hominis</name>
    <dbReference type="NCBI Taxonomy" id="162426"/>
    <lineage>
        <taxon>Bacteria</taxon>
        <taxon>Bacillati</taxon>
        <taxon>Actinomycetota</taxon>
        <taxon>Actinomycetes</taxon>
        <taxon>Micrococcales</taxon>
        <taxon>Microbacteriaceae</taxon>
        <taxon>Microbacterium</taxon>
    </lineage>
</organism>
<dbReference type="InterPro" id="IPR004358">
    <property type="entry name" value="Sig_transdc_His_kin-like_C"/>
</dbReference>
<evidence type="ECO:0000256" key="8">
    <source>
        <dbReference type="ARBA" id="ARBA00022777"/>
    </source>
</evidence>
<proteinExistence type="predicted"/>
<dbReference type="Gene3D" id="3.30.565.10">
    <property type="entry name" value="Histidine kinase-like ATPase, C-terminal domain"/>
    <property type="match status" value="1"/>
</dbReference>
<keyword evidence="11 13" id="KW-0472">Membrane</keyword>
<evidence type="ECO:0000256" key="13">
    <source>
        <dbReference type="SAM" id="Phobius"/>
    </source>
</evidence>
<feature type="transmembrane region" description="Helical" evidence="13">
    <location>
        <begin position="106"/>
        <end position="127"/>
    </location>
</feature>
<dbReference type="InterPro" id="IPR003594">
    <property type="entry name" value="HATPase_dom"/>
</dbReference>
<feature type="transmembrane region" description="Helical" evidence="13">
    <location>
        <begin position="60"/>
        <end position="76"/>
    </location>
</feature>
<dbReference type="InterPro" id="IPR036097">
    <property type="entry name" value="HisK_dim/P_sf"/>
</dbReference>
<dbReference type="PRINTS" id="PR00344">
    <property type="entry name" value="BCTRLSENSOR"/>
</dbReference>
<evidence type="ECO:0000256" key="2">
    <source>
        <dbReference type="ARBA" id="ARBA00004651"/>
    </source>
</evidence>
<feature type="transmembrane region" description="Helical" evidence="13">
    <location>
        <begin position="278"/>
        <end position="297"/>
    </location>
</feature>
<feature type="region of interest" description="Disordered" evidence="12">
    <location>
        <begin position="1"/>
        <end position="22"/>
    </location>
</feature>
<dbReference type="RefSeq" id="WP_101306876.1">
    <property type="nucleotide sequence ID" value="NZ_CP025299.1"/>
</dbReference>
<protein>
    <recommendedName>
        <fullName evidence="3">histidine kinase</fullName>
        <ecNumber evidence="3">2.7.13.3</ecNumber>
    </recommendedName>
</protein>
<dbReference type="GO" id="GO:0005886">
    <property type="term" value="C:plasma membrane"/>
    <property type="evidence" value="ECO:0007669"/>
    <property type="project" value="UniProtKB-SubCell"/>
</dbReference>
<dbReference type="Gene3D" id="1.10.287.130">
    <property type="match status" value="1"/>
</dbReference>
<comment type="catalytic activity">
    <reaction evidence="1">
        <text>ATP + protein L-histidine = ADP + protein N-phospho-L-histidine.</text>
        <dbReference type="EC" id="2.7.13.3"/>
    </reaction>
</comment>
<dbReference type="InterPro" id="IPR036890">
    <property type="entry name" value="HATPase_C_sf"/>
</dbReference>
<evidence type="ECO:0000256" key="11">
    <source>
        <dbReference type="ARBA" id="ARBA00023136"/>
    </source>
</evidence>
<dbReference type="PANTHER" id="PTHR43711">
    <property type="entry name" value="TWO-COMPONENT HISTIDINE KINASE"/>
    <property type="match status" value="1"/>
</dbReference>
<dbReference type="PROSITE" id="PS50109">
    <property type="entry name" value="HIS_KIN"/>
    <property type="match status" value="1"/>
</dbReference>
<keyword evidence="7 13" id="KW-0812">Transmembrane</keyword>
<keyword evidence="9 13" id="KW-1133">Transmembrane helix</keyword>
<evidence type="ECO:0000256" key="3">
    <source>
        <dbReference type="ARBA" id="ARBA00012438"/>
    </source>
</evidence>
<evidence type="ECO:0000313" key="16">
    <source>
        <dbReference type="Proteomes" id="UP000233276"/>
    </source>
</evidence>
<gene>
    <name evidence="15" type="ORF">CXR34_15095</name>
</gene>
<dbReference type="EC" id="2.7.13.3" evidence="3"/>
<keyword evidence="8" id="KW-0418">Kinase</keyword>
<evidence type="ECO:0000259" key="14">
    <source>
        <dbReference type="PROSITE" id="PS50109"/>
    </source>
</evidence>
<feature type="domain" description="Histidine kinase" evidence="14">
    <location>
        <begin position="347"/>
        <end position="560"/>
    </location>
</feature>
<feature type="transmembrane region" description="Helical" evidence="13">
    <location>
        <begin position="32"/>
        <end position="54"/>
    </location>
</feature>
<feature type="transmembrane region" description="Helical" evidence="13">
    <location>
        <begin position="139"/>
        <end position="164"/>
    </location>
</feature>
<evidence type="ECO:0000256" key="12">
    <source>
        <dbReference type="SAM" id="MobiDB-lite"/>
    </source>
</evidence>
<feature type="transmembrane region" description="Helical" evidence="13">
    <location>
        <begin position="247"/>
        <end position="266"/>
    </location>
</feature>
<feature type="transmembrane region" description="Helical" evidence="13">
    <location>
        <begin position="206"/>
        <end position="235"/>
    </location>
</feature>
<keyword evidence="10" id="KW-0902">Two-component regulatory system</keyword>
<dbReference type="CDD" id="cd00082">
    <property type="entry name" value="HisKA"/>
    <property type="match status" value="1"/>
</dbReference>
<dbReference type="PANTHER" id="PTHR43711:SF31">
    <property type="entry name" value="HISTIDINE KINASE"/>
    <property type="match status" value="1"/>
</dbReference>
<dbReference type="SMART" id="SM00387">
    <property type="entry name" value="HATPase_c"/>
    <property type="match status" value="1"/>
</dbReference>
<name>A0A2K9DAP2_9MICO</name>
<reference evidence="15 16" key="1">
    <citation type="submission" date="2017-12" db="EMBL/GenBank/DDBJ databases">
        <title>Isolation and characterization of estrogens degradatiion strain Microbacterium hominis SJTG1.</title>
        <authorList>
            <person name="Xiong W."/>
            <person name="Yin C."/>
            <person name="Zheng D."/>
            <person name="Liang R."/>
        </authorList>
    </citation>
    <scope>NUCLEOTIDE SEQUENCE [LARGE SCALE GENOMIC DNA]</scope>
    <source>
        <strain evidence="15 16">SJTG1</strain>
    </source>
</reference>
<evidence type="ECO:0000256" key="7">
    <source>
        <dbReference type="ARBA" id="ARBA00022692"/>
    </source>
</evidence>
<keyword evidence="4" id="KW-1003">Cell membrane</keyword>
<sequence>MRAPGVEHSVAHRPAALRRRPPQRRAQQWRAVAFWVGGSALIFGLSFLAVAFALPGMVVALWWPAAGVSAVLVLRARAAHRPSAVAIVLVVTTLGNLFAGRPVGVSALYGAANAVEVALLAWLLLRGREDARLRTTNDAVRFVAWAAVAALVFALTIALINAVLGSADALPAALATGASHFSAVLLIVPLALFDPQPQSPPAASELVGQFILMVVVLAAGLGPLTRLPLAFLVFVPLAWATLRFPPLLAHLQALAIAVVTVVYSRVSVGVFATSTIDTTELSITVTIFLSAIAIFAVSTTTERNESLVNARTAVDAAETAAEAARATAATLQVRYDLERQRQDFLSTTSHELRTPVTIIAGYTELLGEIDLPSEARPWVDAIHRNTGRLAGMLDDLLSFSRTQAERPRPTDIAATDLVTTVVSRHVEVASARDLAVTVGAIGDLGVIADRDDAIRALGNLVSNAVKFTPDGGRVHIEATDVAGDVMITVSDTGPGIGPDALGQVFDPFYRGEQAEVRAMPGTGLGLPIARMLARRNGGEVMLVSLPGHGTKATLLLPRVGGADDLDESAEDAQ</sequence>
<dbReference type="SMART" id="SM00388">
    <property type="entry name" value="HisKA"/>
    <property type="match status" value="1"/>
</dbReference>
<keyword evidence="5" id="KW-0597">Phosphoprotein</keyword>
<dbReference type="Pfam" id="PF00512">
    <property type="entry name" value="HisKA"/>
    <property type="match status" value="1"/>
</dbReference>
<evidence type="ECO:0000256" key="1">
    <source>
        <dbReference type="ARBA" id="ARBA00000085"/>
    </source>
</evidence>
<dbReference type="CDD" id="cd00075">
    <property type="entry name" value="HATPase"/>
    <property type="match status" value="1"/>
</dbReference>
<dbReference type="AlphaFoldDB" id="A0A2K9DAP2"/>
<feature type="transmembrane region" description="Helical" evidence="13">
    <location>
        <begin position="83"/>
        <end position="100"/>
    </location>
</feature>
<evidence type="ECO:0000256" key="6">
    <source>
        <dbReference type="ARBA" id="ARBA00022679"/>
    </source>
</evidence>
<dbReference type="InterPro" id="IPR007895">
    <property type="entry name" value="MASE1"/>
</dbReference>
<dbReference type="KEGG" id="mhos:CXR34_15095"/>
<evidence type="ECO:0000313" key="15">
    <source>
        <dbReference type="EMBL" id="AUG30660.1"/>
    </source>
</evidence>
<evidence type="ECO:0000256" key="9">
    <source>
        <dbReference type="ARBA" id="ARBA00022989"/>
    </source>
</evidence>
<comment type="subcellular location">
    <subcellularLocation>
        <location evidence="2">Cell membrane</location>
        <topology evidence="2">Multi-pass membrane protein</topology>
    </subcellularLocation>
</comment>
<dbReference type="SUPFAM" id="SSF55874">
    <property type="entry name" value="ATPase domain of HSP90 chaperone/DNA topoisomerase II/histidine kinase"/>
    <property type="match status" value="1"/>
</dbReference>
<dbReference type="EMBL" id="CP025299">
    <property type="protein sequence ID" value="AUG30660.1"/>
    <property type="molecule type" value="Genomic_DNA"/>
</dbReference>
<dbReference type="InterPro" id="IPR050736">
    <property type="entry name" value="Sensor_HK_Regulatory"/>
</dbReference>
<evidence type="ECO:0000256" key="10">
    <source>
        <dbReference type="ARBA" id="ARBA00023012"/>
    </source>
</evidence>
<dbReference type="GO" id="GO:0000155">
    <property type="term" value="F:phosphorelay sensor kinase activity"/>
    <property type="evidence" value="ECO:0007669"/>
    <property type="project" value="InterPro"/>
</dbReference>
<accession>A0A2K9DAP2</accession>
<dbReference type="InterPro" id="IPR003661">
    <property type="entry name" value="HisK_dim/P_dom"/>
</dbReference>
<dbReference type="Pfam" id="PF05231">
    <property type="entry name" value="MASE1"/>
    <property type="match status" value="1"/>
</dbReference>
<evidence type="ECO:0000256" key="4">
    <source>
        <dbReference type="ARBA" id="ARBA00022475"/>
    </source>
</evidence>